<dbReference type="SUPFAM" id="SSF51556">
    <property type="entry name" value="Metallo-dependent hydrolases"/>
    <property type="match status" value="1"/>
</dbReference>
<evidence type="ECO:0000256" key="6">
    <source>
        <dbReference type="ARBA" id="ARBA00045223"/>
    </source>
</evidence>
<dbReference type="InterPro" id="IPR001130">
    <property type="entry name" value="TatD-like"/>
</dbReference>
<dbReference type="InterPro" id="IPR050891">
    <property type="entry name" value="TatD-type_Hydrolase"/>
</dbReference>
<feature type="non-terminal residue" evidence="7">
    <location>
        <position position="1"/>
    </location>
</feature>
<dbReference type="InterPro" id="IPR018228">
    <property type="entry name" value="DNase_TatD-rel_CS"/>
</dbReference>
<dbReference type="InterPro" id="IPR032466">
    <property type="entry name" value="Metal_Hydrolase"/>
</dbReference>
<comment type="similarity">
    <text evidence="1">Belongs to the metallo-dependent hydrolases superfamily. TatD-type hydrolase family.</text>
</comment>
<dbReference type="GO" id="GO:0005829">
    <property type="term" value="C:cytosol"/>
    <property type="evidence" value="ECO:0007669"/>
    <property type="project" value="TreeGrafter"/>
</dbReference>
<accession>A0A1B6HQU6</accession>
<evidence type="ECO:0000313" key="7">
    <source>
        <dbReference type="EMBL" id="JAS77021.1"/>
    </source>
</evidence>
<comment type="function">
    <text evidence="6">Deoxyribonuclease which catalyzes (in vitro) the decatenation of kinetoplast DNA, which are circular DNA catenated to each other, producing linear DNA molecules. Plays an important role in chromosomal segregation and cell cycle progression during eye development probably via its DNA decatenation activity.</text>
</comment>
<protein>
    <recommendedName>
        <fullName evidence="5">Deoxyribonuclease TATDN1</fullName>
    </recommendedName>
</protein>
<evidence type="ECO:0000256" key="2">
    <source>
        <dbReference type="ARBA" id="ARBA00022722"/>
    </source>
</evidence>
<dbReference type="PANTHER" id="PTHR10060">
    <property type="entry name" value="TATD FAMILY DEOXYRIBONUCLEASE"/>
    <property type="match status" value="1"/>
</dbReference>
<sequence>YIGLNGCSMRTEENVAVVRSLPLDRILLETDSPYCIIRKSYYCSTFTRTVKAKYNEPRHISCVAEAVASIRGISLGEVEKAAYQNTIALFPSIGGYSEEFMGARDGI</sequence>
<dbReference type="PANTHER" id="PTHR10060:SF15">
    <property type="entry name" value="DEOXYRIBONUCLEASE TATDN1"/>
    <property type="match status" value="1"/>
</dbReference>
<reference evidence="7" key="1">
    <citation type="submission" date="2015-11" db="EMBL/GenBank/DDBJ databases">
        <title>De novo transcriptome assembly of four potential Pierce s Disease insect vectors from Arizona vineyards.</title>
        <authorList>
            <person name="Tassone E.E."/>
        </authorList>
    </citation>
    <scope>NUCLEOTIDE SEQUENCE</scope>
</reference>
<keyword evidence="4" id="KW-0378">Hydrolase</keyword>
<evidence type="ECO:0000256" key="1">
    <source>
        <dbReference type="ARBA" id="ARBA00009275"/>
    </source>
</evidence>
<keyword evidence="2" id="KW-0540">Nuclease</keyword>
<dbReference type="PROSITE" id="PS01091">
    <property type="entry name" value="TATD_3"/>
    <property type="match status" value="1"/>
</dbReference>
<evidence type="ECO:0000256" key="3">
    <source>
        <dbReference type="ARBA" id="ARBA00022723"/>
    </source>
</evidence>
<dbReference type="GO" id="GO:0046872">
    <property type="term" value="F:metal ion binding"/>
    <property type="evidence" value="ECO:0007669"/>
    <property type="project" value="UniProtKB-KW"/>
</dbReference>
<dbReference type="Pfam" id="PF01026">
    <property type="entry name" value="TatD_DNase"/>
    <property type="match status" value="1"/>
</dbReference>
<dbReference type="AlphaFoldDB" id="A0A1B6HQU6"/>
<dbReference type="GO" id="GO:0008296">
    <property type="term" value="F:3'-5'-DNA exonuclease activity"/>
    <property type="evidence" value="ECO:0007669"/>
    <property type="project" value="TreeGrafter"/>
</dbReference>
<dbReference type="Gene3D" id="3.20.20.140">
    <property type="entry name" value="Metal-dependent hydrolases"/>
    <property type="match status" value="1"/>
</dbReference>
<evidence type="ECO:0000256" key="5">
    <source>
        <dbReference type="ARBA" id="ARBA00039767"/>
    </source>
</evidence>
<evidence type="ECO:0000256" key="4">
    <source>
        <dbReference type="ARBA" id="ARBA00022801"/>
    </source>
</evidence>
<proteinExistence type="inferred from homology"/>
<organism evidence="7">
    <name type="scientific">Homalodisca liturata</name>
    <dbReference type="NCBI Taxonomy" id="320908"/>
    <lineage>
        <taxon>Eukaryota</taxon>
        <taxon>Metazoa</taxon>
        <taxon>Ecdysozoa</taxon>
        <taxon>Arthropoda</taxon>
        <taxon>Hexapoda</taxon>
        <taxon>Insecta</taxon>
        <taxon>Pterygota</taxon>
        <taxon>Neoptera</taxon>
        <taxon>Paraneoptera</taxon>
        <taxon>Hemiptera</taxon>
        <taxon>Auchenorrhyncha</taxon>
        <taxon>Membracoidea</taxon>
        <taxon>Cicadellidae</taxon>
        <taxon>Cicadellinae</taxon>
        <taxon>Proconiini</taxon>
        <taxon>Homalodisca</taxon>
    </lineage>
</organism>
<dbReference type="EMBL" id="GECU01030685">
    <property type="protein sequence ID" value="JAS77021.1"/>
    <property type="molecule type" value="Transcribed_RNA"/>
</dbReference>
<name>A0A1B6HQU6_9HEMI</name>
<keyword evidence="3" id="KW-0479">Metal-binding</keyword>
<gene>
    <name evidence="7" type="ORF">g.58738</name>
</gene>